<keyword evidence="2" id="KW-1185">Reference proteome</keyword>
<proteinExistence type="predicted"/>
<gene>
    <name evidence="1" type="ORF">HF320_02540</name>
</gene>
<organism evidence="1 2">
    <name type="scientific">Collinsella acetigenes</name>
    <dbReference type="NCBI Taxonomy" id="2713419"/>
    <lineage>
        <taxon>Bacteria</taxon>
        <taxon>Bacillati</taxon>
        <taxon>Actinomycetota</taxon>
        <taxon>Coriobacteriia</taxon>
        <taxon>Coriobacteriales</taxon>
        <taxon>Coriobacteriaceae</taxon>
        <taxon>Collinsella</taxon>
    </lineage>
</organism>
<dbReference type="Proteomes" id="UP000546970">
    <property type="component" value="Unassembled WGS sequence"/>
</dbReference>
<evidence type="ECO:0000313" key="1">
    <source>
        <dbReference type="EMBL" id="NMF55213.1"/>
    </source>
</evidence>
<sequence>MNFRHSFVGNVLDGCRVGQGEDARRFYKRFESPRWNAWRFYIRFGLPQRTTGGFSFVLDWLAKSLAEVRVFSKWLAENGALSDCFPPFFVREIAIHLRLYVKPPFIGGSGLTPPGGAHRLHELPQRGGRTHVC</sequence>
<comment type="caution">
    <text evidence="1">The sequence shown here is derived from an EMBL/GenBank/DDBJ whole genome shotgun (WGS) entry which is preliminary data.</text>
</comment>
<dbReference type="AlphaFoldDB" id="A0A7X9UB89"/>
<name>A0A7X9UB89_9ACTN</name>
<dbReference type="EMBL" id="JABBCP010000001">
    <property type="protein sequence ID" value="NMF55213.1"/>
    <property type="molecule type" value="Genomic_DNA"/>
</dbReference>
<reference evidence="1 2" key="1">
    <citation type="submission" date="2020-04" db="EMBL/GenBank/DDBJ databases">
        <title>Collinsella sp. KGMB02528 nov., an anaerobic actinobacterium isolated from human feces.</title>
        <authorList>
            <person name="Han K.-I."/>
            <person name="Eom M.K."/>
            <person name="Kim J.-S."/>
            <person name="Lee K.C."/>
            <person name="Suh M.K."/>
            <person name="Park S.-H."/>
            <person name="Lee J.H."/>
            <person name="Kang S.W."/>
            <person name="Park J.-E."/>
            <person name="Oh B.S."/>
            <person name="Yu S.Y."/>
            <person name="Choi S.-H."/>
            <person name="Lee D.H."/>
            <person name="Yoon H."/>
            <person name="Kim B.-Y."/>
            <person name="Lee J.H."/>
            <person name="Lee J.-S."/>
        </authorList>
    </citation>
    <scope>NUCLEOTIDE SEQUENCE [LARGE SCALE GENOMIC DNA]</scope>
    <source>
        <strain evidence="1 2">KGMB02528</strain>
    </source>
</reference>
<dbReference type="RefSeq" id="WP_169276897.1">
    <property type="nucleotide sequence ID" value="NZ_JABBCP010000001.1"/>
</dbReference>
<evidence type="ECO:0000313" key="2">
    <source>
        <dbReference type="Proteomes" id="UP000546970"/>
    </source>
</evidence>
<accession>A0A7X9UB89</accession>
<protein>
    <submittedName>
        <fullName evidence="1">Uncharacterized protein</fullName>
    </submittedName>
</protein>